<reference evidence="2" key="1">
    <citation type="submission" date="2020-06" db="EMBL/GenBank/DDBJ databases">
        <authorList>
            <person name="Li T."/>
            <person name="Hu X."/>
            <person name="Zhang T."/>
            <person name="Song X."/>
            <person name="Zhang H."/>
            <person name="Dai N."/>
            <person name="Sheng W."/>
            <person name="Hou X."/>
            <person name="Wei L."/>
        </authorList>
    </citation>
    <scope>NUCLEOTIDE SEQUENCE</scope>
    <source>
        <strain evidence="2">G02</strain>
        <tissue evidence="2">Leaf</tissue>
    </source>
</reference>
<dbReference type="Pfam" id="PF13966">
    <property type="entry name" value="zf-RVT"/>
    <property type="match status" value="1"/>
</dbReference>
<organism evidence="2">
    <name type="scientific">Sesamum radiatum</name>
    <name type="common">Black benniseed</name>
    <dbReference type="NCBI Taxonomy" id="300843"/>
    <lineage>
        <taxon>Eukaryota</taxon>
        <taxon>Viridiplantae</taxon>
        <taxon>Streptophyta</taxon>
        <taxon>Embryophyta</taxon>
        <taxon>Tracheophyta</taxon>
        <taxon>Spermatophyta</taxon>
        <taxon>Magnoliopsida</taxon>
        <taxon>eudicotyledons</taxon>
        <taxon>Gunneridae</taxon>
        <taxon>Pentapetalae</taxon>
        <taxon>asterids</taxon>
        <taxon>lamiids</taxon>
        <taxon>Lamiales</taxon>
        <taxon>Pedaliaceae</taxon>
        <taxon>Sesamum</taxon>
    </lineage>
</organism>
<name>A0AAW2KAZ9_SESRA</name>
<accession>A0AAW2KAZ9</accession>
<gene>
    <name evidence="2" type="ORF">Sradi_6226900</name>
</gene>
<sequence length="61" mass="6789">MAGGFLPRSGPNGWSFIWSTRAAPKVLLFAWSCYLEALTTILNLQHRGLTIDDSRALCNLH</sequence>
<evidence type="ECO:0000313" key="2">
    <source>
        <dbReference type="EMBL" id="KAL0303588.1"/>
    </source>
</evidence>
<dbReference type="AlphaFoldDB" id="A0AAW2KAZ9"/>
<feature type="domain" description="Reverse transcriptase zinc-binding" evidence="1">
    <location>
        <begin position="12"/>
        <end position="60"/>
    </location>
</feature>
<protein>
    <recommendedName>
        <fullName evidence="1">Reverse transcriptase zinc-binding domain-containing protein</fullName>
    </recommendedName>
</protein>
<evidence type="ECO:0000259" key="1">
    <source>
        <dbReference type="Pfam" id="PF13966"/>
    </source>
</evidence>
<dbReference type="EMBL" id="JACGWJ010000029">
    <property type="protein sequence ID" value="KAL0303588.1"/>
    <property type="molecule type" value="Genomic_DNA"/>
</dbReference>
<reference evidence="2" key="2">
    <citation type="journal article" date="2024" name="Plant">
        <title>Genomic evolution and insights into agronomic trait innovations of Sesamum species.</title>
        <authorList>
            <person name="Miao H."/>
            <person name="Wang L."/>
            <person name="Qu L."/>
            <person name="Liu H."/>
            <person name="Sun Y."/>
            <person name="Le M."/>
            <person name="Wang Q."/>
            <person name="Wei S."/>
            <person name="Zheng Y."/>
            <person name="Lin W."/>
            <person name="Duan Y."/>
            <person name="Cao H."/>
            <person name="Xiong S."/>
            <person name="Wang X."/>
            <person name="Wei L."/>
            <person name="Li C."/>
            <person name="Ma Q."/>
            <person name="Ju M."/>
            <person name="Zhao R."/>
            <person name="Li G."/>
            <person name="Mu C."/>
            <person name="Tian Q."/>
            <person name="Mei H."/>
            <person name="Zhang T."/>
            <person name="Gao T."/>
            <person name="Zhang H."/>
        </authorList>
    </citation>
    <scope>NUCLEOTIDE SEQUENCE</scope>
    <source>
        <strain evidence="2">G02</strain>
    </source>
</reference>
<dbReference type="InterPro" id="IPR026960">
    <property type="entry name" value="RVT-Znf"/>
</dbReference>
<proteinExistence type="predicted"/>
<comment type="caution">
    <text evidence="2">The sequence shown here is derived from an EMBL/GenBank/DDBJ whole genome shotgun (WGS) entry which is preliminary data.</text>
</comment>